<keyword evidence="4" id="KW-1185">Reference proteome</keyword>
<dbReference type="EMBL" id="CAJRGZ010000019">
    <property type="protein sequence ID" value="CAG5158479.1"/>
    <property type="molecule type" value="Genomic_DNA"/>
</dbReference>
<feature type="domain" description="Heterokaryon incompatibility" evidence="2">
    <location>
        <begin position="92"/>
        <end position="231"/>
    </location>
</feature>
<dbReference type="OrthoDB" id="2157530at2759"/>
<evidence type="ECO:0000256" key="1">
    <source>
        <dbReference type="SAM" id="MobiDB-lite"/>
    </source>
</evidence>
<sequence>MATSDWSTQSILKKTFVEPFRLQKLRRKSTAPASPPATPDQDDPLGALPLLQYDSLDPRKKSVRLLEISPAPEYEPIQATLSVCDLDDKPPFIALSYTWDPKEGEKKYINIQGSKFAVGVGLWSFIQQYRRKQYLRQCCEKDPAKALPLWIDAIAIDQNNIPERNHQVSLMRDVYTGAQSVIVWLGLQQGSEELAFMLARHPDLLRIEEFHTALADVLNKPYWSRVWVVQEFVLAQSVEIWCGDLQVDAATVESIWRNGLASTPVASPTNLIYTSRGYKLFKHRKDFKRTKHYRREVLGRRNSKTLKSTFRLRDLLQDFATSESSVVYDRVYGFLGVASTGRGEKIVPDYNKSPVELLVDVLRNQCHEDSRRGDADDYRFLTFLMQALAVSRETLAQHILKLCPDLQPHLYTLAATPCVTASISFISTITEVGEFVDHDEAFQRGTWKASWTTIRSNMHPRSFSAQDIQDLGDYIAKGDAQTLLSFADPHVEYGNPGPTEKVRQAMIEASADLVIGGLSRAIGEPGRDASASSRPGDGGSRVVRRIISRSITDDAAALYTAARTKLARRNTDQRYARYTSFVGTNGITGLACGGGPGSYEIASGDRICMFSGITDANNAVILRFNPGEKPNGKWLISGFAVILLPELRTPSVQRTGNGATTTSSFGTSALSRQQASLNDMTMCFHCHLSDLLELQRCQLLSDVQMSFLMEQTLRGEAEGKTHRCHQGTNDQVVLEFGL</sequence>
<dbReference type="InterPro" id="IPR010730">
    <property type="entry name" value="HET"/>
</dbReference>
<evidence type="ECO:0000259" key="2">
    <source>
        <dbReference type="Pfam" id="PF06985"/>
    </source>
</evidence>
<accession>A0A8J2I0Z5</accession>
<dbReference type="GeneID" id="67016842"/>
<proteinExistence type="predicted"/>
<dbReference type="RefSeq" id="XP_043168652.1">
    <property type="nucleotide sequence ID" value="XM_043312717.1"/>
</dbReference>
<dbReference type="AlphaFoldDB" id="A0A8J2I0Z5"/>
<protein>
    <recommendedName>
        <fullName evidence="2">Heterokaryon incompatibility domain-containing protein</fullName>
    </recommendedName>
</protein>
<organism evidence="3 4">
    <name type="scientific">Alternaria atra</name>
    <dbReference type="NCBI Taxonomy" id="119953"/>
    <lineage>
        <taxon>Eukaryota</taxon>
        <taxon>Fungi</taxon>
        <taxon>Dikarya</taxon>
        <taxon>Ascomycota</taxon>
        <taxon>Pezizomycotina</taxon>
        <taxon>Dothideomycetes</taxon>
        <taxon>Pleosporomycetidae</taxon>
        <taxon>Pleosporales</taxon>
        <taxon>Pleosporineae</taxon>
        <taxon>Pleosporaceae</taxon>
        <taxon>Alternaria</taxon>
        <taxon>Alternaria sect. Ulocladioides</taxon>
    </lineage>
</organism>
<feature type="region of interest" description="Disordered" evidence="1">
    <location>
        <begin position="26"/>
        <end position="46"/>
    </location>
</feature>
<evidence type="ECO:0000313" key="4">
    <source>
        <dbReference type="Proteomes" id="UP000676310"/>
    </source>
</evidence>
<dbReference type="PANTHER" id="PTHR24148">
    <property type="entry name" value="ANKYRIN REPEAT DOMAIN-CONTAINING PROTEIN 39 HOMOLOG-RELATED"/>
    <property type="match status" value="1"/>
</dbReference>
<dbReference type="InterPro" id="IPR052895">
    <property type="entry name" value="HetReg/Transcr_Mod"/>
</dbReference>
<gene>
    <name evidence="3" type="ORF">ALTATR162_LOCUS5100</name>
</gene>
<comment type="caution">
    <text evidence="3">The sequence shown here is derived from an EMBL/GenBank/DDBJ whole genome shotgun (WGS) entry which is preliminary data.</text>
</comment>
<reference evidence="3" key="1">
    <citation type="submission" date="2021-05" db="EMBL/GenBank/DDBJ databases">
        <authorList>
            <person name="Stam R."/>
        </authorList>
    </citation>
    <scope>NUCLEOTIDE SEQUENCE</scope>
    <source>
        <strain evidence="3">CS162</strain>
    </source>
</reference>
<name>A0A8J2I0Z5_9PLEO</name>
<dbReference type="Proteomes" id="UP000676310">
    <property type="component" value="Unassembled WGS sequence"/>
</dbReference>
<evidence type="ECO:0000313" key="3">
    <source>
        <dbReference type="EMBL" id="CAG5158479.1"/>
    </source>
</evidence>
<dbReference type="Pfam" id="PF06985">
    <property type="entry name" value="HET"/>
    <property type="match status" value="1"/>
</dbReference>
<dbReference type="PANTHER" id="PTHR24148:SF73">
    <property type="entry name" value="HET DOMAIN PROTEIN (AFU_ORTHOLOGUE AFUA_8G01020)"/>
    <property type="match status" value="1"/>
</dbReference>